<gene>
    <name evidence="2" type="ORF">STAS_13758</name>
</gene>
<dbReference type="EMBL" id="BKCP01005339">
    <property type="protein sequence ID" value="GER37347.1"/>
    <property type="molecule type" value="Genomic_DNA"/>
</dbReference>
<keyword evidence="3" id="KW-1185">Reference proteome</keyword>
<feature type="region of interest" description="Disordered" evidence="1">
    <location>
        <begin position="169"/>
        <end position="207"/>
    </location>
</feature>
<evidence type="ECO:0000313" key="3">
    <source>
        <dbReference type="Proteomes" id="UP000325081"/>
    </source>
</evidence>
<accession>A0A5A7PYZ9</accession>
<feature type="compositionally biased region" description="Basic and acidic residues" evidence="1">
    <location>
        <begin position="184"/>
        <end position="197"/>
    </location>
</feature>
<proteinExistence type="predicted"/>
<feature type="compositionally biased region" description="Polar residues" evidence="1">
    <location>
        <begin position="102"/>
        <end position="137"/>
    </location>
</feature>
<feature type="compositionally biased region" description="Polar residues" evidence="1">
    <location>
        <begin position="79"/>
        <end position="93"/>
    </location>
</feature>
<comment type="caution">
    <text evidence="2">The sequence shown here is derived from an EMBL/GenBank/DDBJ whole genome shotgun (WGS) entry which is preliminary data.</text>
</comment>
<protein>
    <submittedName>
        <fullName evidence="2">Acyl-CoA oxidase 2</fullName>
    </submittedName>
</protein>
<name>A0A5A7PYZ9_STRAF</name>
<dbReference type="Proteomes" id="UP000325081">
    <property type="component" value="Unassembled WGS sequence"/>
</dbReference>
<reference evidence="3" key="1">
    <citation type="journal article" date="2019" name="Curr. Biol.">
        <title>Genome Sequence of Striga asiatica Provides Insight into the Evolution of Plant Parasitism.</title>
        <authorList>
            <person name="Yoshida S."/>
            <person name="Kim S."/>
            <person name="Wafula E.K."/>
            <person name="Tanskanen J."/>
            <person name="Kim Y.M."/>
            <person name="Honaas L."/>
            <person name="Yang Z."/>
            <person name="Spallek T."/>
            <person name="Conn C.E."/>
            <person name="Ichihashi Y."/>
            <person name="Cheong K."/>
            <person name="Cui S."/>
            <person name="Der J.P."/>
            <person name="Gundlach H."/>
            <person name="Jiao Y."/>
            <person name="Hori C."/>
            <person name="Ishida J.K."/>
            <person name="Kasahara H."/>
            <person name="Kiba T."/>
            <person name="Kim M.S."/>
            <person name="Koo N."/>
            <person name="Laohavisit A."/>
            <person name="Lee Y.H."/>
            <person name="Lumba S."/>
            <person name="McCourt P."/>
            <person name="Mortimer J.C."/>
            <person name="Mutuku J.M."/>
            <person name="Nomura T."/>
            <person name="Sasaki-Sekimoto Y."/>
            <person name="Seto Y."/>
            <person name="Wang Y."/>
            <person name="Wakatake T."/>
            <person name="Sakakibara H."/>
            <person name="Demura T."/>
            <person name="Yamaguchi S."/>
            <person name="Yoneyama K."/>
            <person name="Manabe R.I."/>
            <person name="Nelson D.C."/>
            <person name="Schulman A.H."/>
            <person name="Timko M.P."/>
            <person name="dePamphilis C.W."/>
            <person name="Choi D."/>
            <person name="Shirasu K."/>
        </authorList>
    </citation>
    <scope>NUCLEOTIDE SEQUENCE [LARGE SCALE GENOMIC DNA]</scope>
    <source>
        <strain evidence="3">cv. UVA1</strain>
    </source>
</reference>
<evidence type="ECO:0000256" key="1">
    <source>
        <dbReference type="SAM" id="MobiDB-lite"/>
    </source>
</evidence>
<organism evidence="2 3">
    <name type="scientific">Striga asiatica</name>
    <name type="common">Asiatic witchweed</name>
    <name type="synonym">Buchnera asiatica</name>
    <dbReference type="NCBI Taxonomy" id="4170"/>
    <lineage>
        <taxon>Eukaryota</taxon>
        <taxon>Viridiplantae</taxon>
        <taxon>Streptophyta</taxon>
        <taxon>Embryophyta</taxon>
        <taxon>Tracheophyta</taxon>
        <taxon>Spermatophyta</taxon>
        <taxon>Magnoliopsida</taxon>
        <taxon>eudicotyledons</taxon>
        <taxon>Gunneridae</taxon>
        <taxon>Pentapetalae</taxon>
        <taxon>asterids</taxon>
        <taxon>lamiids</taxon>
        <taxon>Lamiales</taxon>
        <taxon>Orobanchaceae</taxon>
        <taxon>Buchnereae</taxon>
        <taxon>Striga</taxon>
    </lineage>
</organism>
<feature type="region of interest" description="Disordered" evidence="1">
    <location>
        <begin position="226"/>
        <end position="258"/>
    </location>
</feature>
<sequence>MDPVPWFDNFLWNHDLLMIMGCEWSKATEGVTFLRMAPGIRKTQIISKAALQSMLNQATKDSSTAASARIGVREHFNQSNVSSAGVTGASGTTEVHHGSSGEGDNTTTNHTNESGIPQTLETPNPNQNLNAAEGSTGNLQDTSVTVAVNVIFVMLDFVAFAPLRPPRCAATPSPSSRHLLLRHPPNERRPIAGEPLRRAVSAKSDAASLPPASILRVDLRISIRTSREPSATRPQQRHDPLSSHALSRCPAPPPSREEFRRPLFTRELRLPANPVTTRRGDQTRRPASSSYIHRPAVALGRANFGGQPQWQRRGRGVFGDLNSQNIEFEEKNKTIRNGDGEGRR</sequence>
<dbReference type="AlphaFoldDB" id="A0A5A7PYZ9"/>
<feature type="region of interest" description="Disordered" evidence="1">
    <location>
        <begin position="79"/>
        <end position="137"/>
    </location>
</feature>
<evidence type="ECO:0000313" key="2">
    <source>
        <dbReference type="EMBL" id="GER37347.1"/>
    </source>
</evidence>